<keyword evidence="3" id="KW-0813">Transport</keyword>
<keyword evidence="10 14" id="KW-0472">Membrane</keyword>
<evidence type="ECO:0000256" key="1">
    <source>
        <dbReference type="ARBA" id="ARBA00004651"/>
    </source>
</evidence>
<evidence type="ECO:0000256" key="3">
    <source>
        <dbReference type="ARBA" id="ARBA00022448"/>
    </source>
</evidence>
<dbReference type="Proteomes" id="UP000007347">
    <property type="component" value="Chromosome"/>
</dbReference>
<evidence type="ECO:0000256" key="10">
    <source>
        <dbReference type="ARBA" id="ARBA00023136"/>
    </source>
</evidence>
<evidence type="ECO:0000256" key="4">
    <source>
        <dbReference type="ARBA" id="ARBA00022475"/>
    </source>
</evidence>
<dbReference type="AlphaFoldDB" id="K0NBP2"/>
<dbReference type="RefSeq" id="WP_014958962.1">
    <property type="nucleotide sequence ID" value="NC_018645.1"/>
</dbReference>
<evidence type="ECO:0000256" key="8">
    <source>
        <dbReference type="ARBA" id="ARBA00023053"/>
    </source>
</evidence>
<dbReference type="GO" id="GO:0015193">
    <property type="term" value="F:L-proline transmembrane transporter activity"/>
    <property type="evidence" value="ECO:0007669"/>
    <property type="project" value="TreeGrafter"/>
</dbReference>
<dbReference type="PANTHER" id="PTHR48086">
    <property type="entry name" value="SODIUM/PROLINE SYMPORTER-RELATED"/>
    <property type="match status" value="1"/>
</dbReference>
<proteinExistence type="inferred from homology"/>
<protein>
    <submittedName>
        <fullName evidence="15">Sodium/solute symporter</fullName>
    </submittedName>
</protein>
<keyword evidence="6" id="KW-0769">Symport</keyword>
<feature type="transmembrane region" description="Helical" evidence="14">
    <location>
        <begin position="340"/>
        <end position="369"/>
    </location>
</feature>
<evidence type="ECO:0000256" key="7">
    <source>
        <dbReference type="ARBA" id="ARBA00022989"/>
    </source>
</evidence>
<keyword evidence="9" id="KW-0406">Ion transport</keyword>
<evidence type="ECO:0000313" key="15">
    <source>
        <dbReference type="EMBL" id="CCK81774.1"/>
    </source>
</evidence>
<feature type="transmembrane region" description="Helical" evidence="14">
    <location>
        <begin position="244"/>
        <end position="263"/>
    </location>
</feature>
<dbReference type="Pfam" id="PF00474">
    <property type="entry name" value="SSF"/>
    <property type="match status" value="1"/>
</dbReference>
<keyword evidence="4" id="KW-1003">Cell membrane</keyword>
<comment type="similarity">
    <text evidence="2 13">Belongs to the sodium:solute symporter (SSF) (TC 2.A.21) family.</text>
</comment>
<dbReference type="InterPro" id="IPR050277">
    <property type="entry name" value="Sodium:Solute_Symporter"/>
</dbReference>
<feature type="transmembrane region" description="Helical" evidence="14">
    <location>
        <begin position="284"/>
        <end position="310"/>
    </location>
</feature>
<sequence>MNYTLLNSIIVIYVGLIAYLGYLGYKHTNSTKDYLVAGGEINPFIMALSYGAAFISTSAIIGFGGAAGAFGMGLLWLTFFTIFVGIFIAFVFFGKRTRQMGQNLEATTFPDLLGKRYDSNLIRAFSSLIIFVFMPLYAGAVLIGAARFLETGLGISYITALIVFTAIITVYVTTGGLKGVMYADAFQGSIMFLGMAFLIIYTYVQLGGFTNAHVLLTDMVHLVPAKLQAIGHQGWTSMPKFGSALWWVVISTLVLGVGIGTLAQPQLAVKFMTVKSNKSLNRATLIGGIFIFSMTGVAFVVGALSNAYFFKNFGKTALEMVGGNFDKVIPLFIKTCMPEWFAYIFMLTLIAAAISTLSSLFHVMGASIGKDLYESMITKDNRGSQKQSMFLIRTGIVAGILLSLLLGYILPISIIARATAMFFGIAAATFLPMFMLGIYWKGVTRIGAISGMFTGALSSIFWLVFIHKKEAVALGISQAIFGKPFLIETFPWMVVDPIIVALPLSLAVTIAVSFFTGNTAIQPPHLKKCFEGIG</sequence>
<dbReference type="PROSITE" id="PS50283">
    <property type="entry name" value="NA_SOLUT_SYMP_3"/>
    <property type="match status" value="1"/>
</dbReference>
<accession>K0NBP2</accession>
<dbReference type="KEGG" id="dto:TOL2_C36170"/>
<keyword evidence="5 14" id="KW-0812">Transmembrane</keyword>
<dbReference type="CDD" id="cd10322">
    <property type="entry name" value="SLC5sbd"/>
    <property type="match status" value="1"/>
</dbReference>
<feature type="transmembrane region" description="Helical" evidence="14">
    <location>
        <begin position="155"/>
        <end position="173"/>
    </location>
</feature>
<gene>
    <name evidence="15" type="ordered locus">TOL2_C36170</name>
</gene>
<comment type="catalytic activity">
    <reaction evidence="12">
        <text>L-proline(in) + Na(+)(in) = L-proline(out) + Na(+)(out)</text>
        <dbReference type="Rhea" id="RHEA:28967"/>
        <dbReference type="ChEBI" id="CHEBI:29101"/>
        <dbReference type="ChEBI" id="CHEBI:60039"/>
    </reaction>
</comment>
<evidence type="ECO:0000256" key="6">
    <source>
        <dbReference type="ARBA" id="ARBA00022847"/>
    </source>
</evidence>
<dbReference type="Gene3D" id="1.20.1730.10">
    <property type="entry name" value="Sodium/glucose cotransporter"/>
    <property type="match status" value="1"/>
</dbReference>
<evidence type="ECO:0000313" key="16">
    <source>
        <dbReference type="Proteomes" id="UP000007347"/>
    </source>
</evidence>
<feature type="transmembrane region" description="Helical" evidence="14">
    <location>
        <begin position="185"/>
        <end position="204"/>
    </location>
</feature>
<feature type="transmembrane region" description="Helical" evidence="14">
    <location>
        <begin position="420"/>
        <end position="439"/>
    </location>
</feature>
<dbReference type="GO" id="GO:0005298">
    <property type="term" value="F:proline:sodium symporter activity"/>
    <property type="evidence" value="ECO:0007669"/>
    <property type="project" value="TreeGrafter"/>
</dbReference>
<dbReference type="GO" id="GO:0005886">
    <property type="term" value="C:plasma membrane"/>
    <property type="evidence" value="ECO:0007669"/>
    <property type="project" value="UniProtKB-SubCell"/>
</dbReference>
<evidence type="ECO:0000256" key="11">
    <source>
        <dbReference type="ARBA" id="ARBA00023201"/>
    </source>
</evidence>
<feature type="transmembrane region" description="Helical" evidence="14">
    <location>
        <begin position="125"/>
        <end position="149"/>
    </location>
</feature>
<evidence type="ECO:0000256" key="2">
    <source>
        <dbReference type="ARBA" id="ARBA00006434"/>
    </source>
</evidence>
<evidence type="ECO:0000256" key="13">
    <source>
        <dbReference type="RuleBase" id="RU362091"/>
    </source>
</evidence>
<dbReference type="PATRIC" id="fig|651182.5.peg.4246"/>
<evidence type="ECO:0000256" key="14">
    <source>
        <dbReference type="SAM" id="Phobius"/>
    </source>
</evidence>
<dbReference type="HOGENOM" id="CLU_018808_15_2_7"/>
<keyword evidence="7 14" id="KW-1133">Transmembrane helix</keyword>
<dbReference type="InterPro" id="IPR038377">
    <property type="entry name" value="Na/Glc_symporter_sf"/>
</dbReference>
<keyword evidence="16" id="KW-1185">Reference proteome</keyword>
<dbReference type="STRING" id="651182.TOL2_C36170"/>
<keyword evidence="11" id="KW-0739">Sodium transport</keyword>
<reference evidence="15 16" key="1">
    <citation type="journal article" date="2013" name="Environ. Microbiol.">
        <title>Complete genome, catabolic sub-proteomes and key-metabolites of Desulfobacula toluolica Tol2, a marine, aromatic compound-degrading, sulfate-reducing bacterium.</title>
        <authorList>
            <person name="Wohlbrand L."/>
            <person name="Jacob J.H."/>
            <person name="Kube M."/>
            <person name="Mussmann M."/>
            <person name="Jarling R."/>
            <person name="Beck A."/>
            <person name="Amann R."/>
            <person name="Wilkes H."/>
            <person name="Reinhardt R."/>
            <person name="Rabus R."/>
        </authorList>
    </citation>
    <scope>NUCLEOTIDE SEQUENCE [LARGE SCALE GENOMIC DNA]</scope>
    <source>
        <strain evidence="16">DSM 7467 / Tol2</strain>
    </source>
</reference>
<dbReference type="NCBIfam" id="TIGR00813">
    <property type="entry name" value="sss"/>
    <property type="match status" value="1"/>
</dbReference>
<feature type="transmembrane region" description="Helical" evidence="14">
    <location>
        <begin position="45"/>
        <end position="67"/>
    </location>
</feature>
<evidence type="ECO:0000256" key="9">
    <source>
        <dbReference type="ARBA" id="ARBA00023065"/>
    </source>
</evidence>
<feature type="transmembrane region" description="Helical" evidence="14">
    <location>
        <begin position="498"/>
        <end position="521"/>
    </location>
</feature>
<dbReference type="PANTHER" id="PTHR48086:SF3">
    <property type="entry name" value="SODIUM_PROLINE SYMPORTER"/>
    <property type="match status" value="1"/>
</dbReference>
<evidence type="ECO:0000256" key="12">
    <source>
        <dbReference type="ARBA" id="ARBA00033708"/>
    </source>
</evidence>
<organism evidence="15 16">
    <name type="scientific">Desulfobacula toluolica (strain DSM 7467 / Tol2)</name>
    <dbReference type="NCBI Taxonomy" id="651182"/>
    <lineage>
        <taxon>Bacteria</taxon>
        <taxon>Pseudomonadati</taxon>
        <taxon>Thermodesulfobacteriota</taxon>
        <taxon>Desulfobacteria</taxon>
        <taxon>Desulfobacterales</taxon>
        <taxon>Desulfobacteraceae</taxon>
        <taxon>Desulfobacula</taxon>
    </lineage>
</organism>
<dbReference type="OrthoDB" id="9789704at2"/>
<name>K0NBP2_DESTT</name>
<keyword evidence="8" id="KW-0915">Sodium</keyword>
<evidence type="ECO:0000256" key="5">
    <source>
        <dbReference type="ARBA" id="ARBA00022692"/>
    </source>
</evidence>
<feature type="transmembrane region" description="Helical" evidence="14">
    <location>
        <begin position="446"/>
        <end position="465"/>
    </location>
</feature>
<comment type="subcellular location">
    <subcellularLocation>
        <location evidence="1">Cell membrane</location>
        <topology evidence="1">Multi-pass membrane protein</topology>
    </subcellularLocation>
</comment>
<feature type="transmembrane region" description="Helical" evidence="14">
    <location>
        <begin position="73"/>
        <end position="93"/>
    </location>
</feature>
<feature type="transmembrane region" description="Helical" evidence="14">
    <location>
        <begin position="390"/>
        <end position="414"/>
    </location>
</feature>
<dbReference type="EMBL" id="FO203503">
    <property type="protein sequence ID" value="CCK81774.1"/>
    <property type="molecule type" value="Genomic_DNA"/>
</dbReference>
<feature type="transmembrane region" description="Helical" evidence="14">
    <location>
        <begin position="6"/>
        <end position="25"/>
    </location>
</feature>
<dbReference type="GO" id="GO:0015824">
    <property type="term" value="P:proline transport"/>
    <property type="evidence" value="ECO:0007669"/>
    <property type="project" value="TreeGrafter"/>
</dbReference>
<dbReference type="InterPro" id="IPR001734">
    <property type="entry name" value="Na/solute_symporter"/>
</dbReference>